<dbReference type="EMBL" id="CP001287">
    <property type="protein sequence ID" value="ACK65345.1"/>
    <property type="molecule type" value="Genomic_DNA"/>
</dbReference>
<dbReference type="Proteomes" id="UP000008204">
    <property type="component" value="Chromosome"/>
</dbReference>
<keyword evidence="2" id="KW-1185">Reference proteome</keyword>
<proteinExistence type="predicted"/>
<dbReference type="STRING" id="41431.PCC8801_1280"/>
<dbReference type="KEGG" id="cyp:PCC8801_1280"/>
<protein>
    <submittedName>
        <fullName evidence="1">Uncharacterized protein</fullName>
    </submittedName>
</protein>
<organism evidence="1 2">
    <name type="scientific">Rippkaea orientalis (strain PCC 8801 / RF-1)</name>
    <name type="common">Cyanothece sp. (strain PCC 8801)</name>
    <dbReference type="NCBI Taxonomy" id="41431"/>
    <lineage>
        <taxon>Bacteria</taxon>
        <taxon>Bacillati</taxon>
        <taxon>Cyanobacteriota</taxon>
        <taxon>Cyanophyceae</taxon>
        <taxon>Oscillatoriophycideae</taxon>
        <taxon>Chroococcales</taxon>
        <taxon>Aphanothecaceae</taxon>
        <taxon>Rippkaea</taxon>
        <taxon>Rippkaea orientalis</taxon>
    </lineage>
</organism>
<dbReference type="OrthoDB" id="510857at2"/>
<dbReference type="RefSeq" id="WP_012594619.1">
    <property type="nucleotide sequence ID" value="NC_011726.1"/>
</dbReference>
<dbReference type="eggNOG" id="ENOG5032XP9">
    <property type="taxonomic scope" value="Bacteria"/>
</dbReference>
<accession>B7K3K3</accession>
<dbReference type="AlphaFoldDB" id="B7K3K3"/>
<dbReference type="HOGENOM" id="CLU_115274_0_0_3"/>
<evidence type="ECO:0000313" key="2">
    <source>
        <dbReference type="Proteomes" id="UP000008204"/>
    </source>
</evidence>
<sequence>MSAISDIEILRELINESCIIPLQDSYKGKKKVILKESSDNIEYTVTIDSIPNKAEVIVFKIDNFQAPQDIFRCSKGECKRADFVIIVNINAKKFIILIEMKAGKAKRKHIIQQLQGAQCVIAYCQKIGQIFWQKLDFLSNDDYQYRFISIKDISITKDIIDDDSPNPTHDSPEKMLKITSPKGLTFKRLL</sequence>
<gene>
    <name evidence="1" type="ordered locus">PCC8801_1280</name>
</gene>
<name>B7K3K3_RIPO1</name>
<evidence type="ECO:0000313" key="1">
    <source>
        <dbReference type="EMBL" id="ACK65345.1"/>
    </source>
</evidence>
<reference evidence="2" key="1">
    <citation type="journal article" date="2011" name="MBio">
        <title>Novel metabolic attributes of the genus Cyanothece, comprising a group of unicellular nitrogen-fixing Cyanobacteria.</title>
        <authorList>
            <person name="Bandyopadhyay A."/>
            <person name="Elvitigala T."/>
            <person name="Welsh E."/>
            <person name="Stockel J."/>
            <person name="Liberton M."/>
            <person name="Min H."/>
            <person name="Sherman L.A."/>
            <person name="Pakrasi H.B."/>
        </authorList>
    </citation>
    <scope>NUCLEOTIDE SEQUENCE [LARGE SCALE GENOMIC DNA]</scope>
    <source>
        <strain evidence="2">PCC 8801</strain>
    </source>
</reference>